<proteinExistence type="predicted"/>
<organism evidence="2 3">
    <name type="scientific">Chara braunii</name>
    <name type="common">Braun's stonewort</name>
    <dbReference type="NCBI Taxonomy" id="69332"/>
    <lineage>
        <taxon>Eukaryota</taxon>
        <taxon>Viridiplantae</taxon>
        <taxon>Streptophyta</taxon>
        <taxon>Charophyceae</taxon>
        <taxon>Charales</taxon>
        <taxon>Characeae</taxon>
        <taxon>Chara</taxon>
    </lineage>
</organism>
<evidence type="ECO:0000313" key="2">
    <source>
        <dbReference type="EMBL" id="GBG90519.1"/>
    </source>
</evidence>
<dbReference type="Proteomes" id="UP000265515">
    <property type="component" value="Unassembled WGS sequence"/>
</dbReference>
<feature type="region of interest" description="Disordered" evidence="1">
    <location>
        <begin position="62"/>
        <end position="81"/>
    </location>
</feature>
<evidence type="ECO:0000313" key="3">
    <source>
        <dbReference type="Proteomes" id="UP000265515"/>
    </source>
</evidence>
<comment type="caution">
    <text evidence="2">The sequence shown here is derived from an EMBL/GenBank/DDBJ whole genome shotgun (WGS) entry which is preliminary data.</text>
</comment>
<protein>
    <submittedName>
        <fullName evidence="2">Uncharacterized protein</fullName>
    </submittedName>
</protein>
<gene>
    <name evidence="2" type="ORF">CBR_g50863</name>
</gene>
<feature type="region of interest" description="Disordered" evidence="1">
    <location>
        <begin position="88"/>
        <end position="125"/>
    </location>
</feature>
<dbReference type="Gramene" id="GBG90519">
    <property type="protein sequence ID" value="GBG90519"/>
    <property type="gene ID" value="CBR_g50863"/>
</dbReference>
<feature type="region of interest" description="Disordered" evidence="1">
    <location>
        <begin position="19"/>
        <end position="44"/>
    </location>
</feature>
<name>A0A388M7R8_CHABU</name>
<accession>A0A388M7R8</accession>
<sequence>MRSHLKRSDVVHLEDGEIAPNDDAFDVGGRAAMTEDNVGREGAGDVVVGEKRRDSVLIVHDDSTDVAPGETTGIDDAGDSDYVPKLWAVDEDDGGGRRMRQRTRFGPHRQRPQGTPSATIPAPIDRRAQAQRLLRKMEATLQ</sequence>
<feature type="compositionally biased region" description="Basic residues" evidence="1">
    <location>
        <begin position="97"/>
        <end position="111"/>
    </location>
</feature>
<reference evidence="2 3" key="1">
    <citation type="journal article" date="2018" name="Cell">
        <title>The Chara Genome: Secondary Complexity and Implications for Plant Terrestrialization.</title>
        <authorList>
            <person name="Nishiyama T."/>
            <person name="Sakayama H."/>
            <person name="Vries J.D."/>
            <person name="Buschmann H."/>
            <person name="Saint-Marcoux D."/>
            <person name="Ullrich K.K."/>
            <person name="Haas F.B."/>
            <person name="Vanderstraeten L."/>
            <person name="Becker D."/>
            <person name="Lang D."/>
            <person name="Vosolsobe S."/>
            <person name="Rombauts S."/>
            <person name="Wilhelmsson P.K.I."/>
            <person name="Janitza P."/>
            <person name="Kern R."/>
            <person name="Heyl A."/>
            <person name="Rumpler F."/>
            <person name="Villalobos L.I.A.C."/>
            <person name="Clay J.M."/>
            <person name="Skokan R."/>
            <person name="Toyoda A."/>
            <person name="Suzuki Y."/>
            <person name="Kagoshima H."/>
            <person name="Schijlen E."/>
            <person name="Tajeshwar N."/>
            <person name="Catarino B."/>
            <person name="Hetherington A.J."/>
            <person name="Saltykova A."/>
            <person name="Bonnot C."/>
            <person name="Breuninger H."/>
            <person name="Symeonidi A."/>
            <person name="Radhakrishnan G.V."/>
            <person name="Van Nieuwerburgh F."/>
            <person name="Deforce D."/>
            <person name="Chang C."/>
            <person name="Karol K.G."/>
            <person name="Hedrich R."/>
            <person name="Ulvskov P."/>
            <person name="Glockner G."/>
            <person name="Delwiche C.F."/>
            <person name="Petrasek J."/>
            <person name="Van de Peer Y."/>
            <person name="Friml J."/>
            <person name="Beilby M."/>
            <person name="Dolan L."/>
            <person name="Kohara Y."/>
            <person name="Sugano S."/>
            <person name="Fujiyama A."/>
            <person name="Delaux P.-M."/>
            <person name="Quint M."/>
            <person name="TheiBen G."/>
            <person name="Hagemann M."/>
            <person name="Harholt J."/>
            <person name="Dunand C."/>
            <person name="Zachgo S."/>
            <person name="Langdale J."/>
            <person name="Maumus F."/>
            <person name="Straeten D.V.D."/>
            <person name="Gould S.B."/>
            <person name="Rensing S.A."/>
        </authorList>
    </citation>
    <scope>NUCLEOTIDE SEQUENCE [LARGE SCALE GENOMIC DNA]</scope>
    <source>
        <strain evidence="2 3">S276</strain>
    </source>
</reference>
<dbReference type="AlphaFoldDB" id="A0A388M7R8"/>
<keyword evidence="3" id="KW-1185">Reference proteome</keyword>
<evidence type="ECO:0000256" key="1">
    <source>
        <dbReference type="SAM" id="MobiDB-lite"/>
    </source>
</evidence>
<dbReference type="EMBL" id="BFEA01000817">
    <property type="protein sequence ID" value="GBG90519.1"/>
    <property type="molecule type" value="Genomic_DNA"/>
</dbReference>